<evidence type="ECO:0000256" key="2">
    <source>
        <dbReference type="ARBA" id="ARBA00022475"/>
    </source>
</evidence>
<keyword evidence="6 11" id="KW-0472">Membrane</keyword>
<name>F6VBV9_ORNAN</name>
<proteinExistence type="predicted"/>
<dbReference type="FunCoup" id="F6VBV9">
    <property type="interactions" value="510"/>
</dbReference>
<keyword evidence="7" id="KW-1015">Disulfide bond</keyword>
<dbReference type="GO" id="GO:0005886">
    <property type="term" value="C:plasma membrane"/>
    <property type="evidence" value="ECO:0000318"/>
    <property type="project" value="GO_Central"/>
</dbReference>
<dbReference type="CDD" id="cd15157">
    <property type="entry name" value="7tmA_CysLTR2"/>
    <property type="match status" value="1"/>
</dbReference>
<keyword evidence="9" id="KW-0325">Glycoprotein</keyword>
<dbReference type="PANTHER" id="PTHR24231">
    <property type="entry name" value="PURINOCEPTOR-RELATED G-PROTEIN COUPLED RECEPTOR"/>
    <property type="match status" value="1"/>
</dbReference>
<comment type="subcellular location">
    <subcellularLocation>
        <location evidence="1">Cell membrane</location>
        <topology evidence="1">Multi-pass membrane protein</topology>
    </subcellularLocation>
</comment>
<dbReference type="STRING" id="9258.ENSOANP00000024498"/>
<evidence type="ECO:0000256" key="1">
    <source>
        <dbReference type="ARBA" id="ARBA00004651"/>
    </source>
</evidence>
<feature type="transmembrane region" description="Helical" evidence="11">
    <location>
        <begin position="58"/>
        <end position="77"/>
    </location>
</feature>
<dbReference type="PROSITE" id="PS50262">
    <property type="entry name" value="G_PROTEIN_RECEP_F1_2"/>
    <property type="match status" value="1"/>
</dbReference>
<keyword evidence="2" id="KW-1003">Cell membrane</keyword>
<feature type="transmembrane region" description="Helical" evidence="11">
    <location>
        <begin position="268"/>
        <end position="289"/>
    </location>
</feature>
<evidence type="ECO:0000256" key="3">
    <source>
        <dbReference type="ARBA" id="ARBA00022692"/>
    </source>
</evidence>
<reference evidence="13" key="2">
    <citation type="submission" date="2025-08" db="UniProtKB">
        <authorList>
            <consortium name="Ensembl"/>
        </authorList>
    </citation>
    <scope>IDENTIFICATION</scope>
    <source>
        <strain evidence="13">Glennie</strain>
    </source>
</reference>
<dbReference type="HOGENOM" id="CLU_009579_8_2_1"/>
<dbReference type="Bgee" id="ENSOANG00000015552">
    <property type="expression patterns" value="Expressed in testis and 2 other cell types or tissues"/>
</dbReference>
<dbReference type="InterPro" id="IPR017452">
    <property type="entry name" value="GPCR_Rhodpsn_7TM"/>
</dbReference>
<evidence type="ECO:0000256" key="6">
    <source>
        <dbReference type="ARBA" id="ARBA00023136"/>
    </source>
</evidence>
<organism evidence="13 14">
    <name type="scientific">Ornithorhynchus anatinus</name>
    <name type="common">Duckbill platypus</name>
    <dbReference type="NCBI Taxonomy" id="9258"/>
    <lineage>
        <taxon>Eukaryota</taxon>
        <taxon>Metazoa</taxon>
        <taxon>Chordata</taxon>
        <taxon>Craniata</taxon>
        <taxon>Vertebrata</taxon>
        <taxon>Euteleostomi</taxon>
        <taxon>Mammalia</taxon>
        <taxon>Monotremata</taxon>
        <taxon>Ornithorhynchidae</taxon>
        <taxon>Ornithorhynchus</taxon>
    </lineage>
</organism>
<evidence type="ECO:0000256" key="11">
    <source>
        <dbReference type="SAM" id="Phobius"/>
    </source>
</evidence>
<keyword evidence="10" id="KW-0807">Transducer</keyword>
<dbReference type="PRINTS" id="PR01903">
    <property type="entry name" value="CYSLT2RECPTR"/>
</dbReference>
<keyword evidence="8" id="KW-0675">Receptor</keyword>
<evidence type="ECO:0000259" key="12">
    <source>
        <dbReference type="PROSITE" id="PS50262"/>
    </source>
</evidence>
<feature type="transmembrane region" description="Helical" evidence="11">
    <location>
        <begin position="227"/>
        <end position="248"/>
    </location>
</feature>
<keyword evidence="4 11" id="KW-1133">Transmembrane helix</keyword>
<dbReference type="GO" id="GO:0004966">
    <property type="term" value="F:galanin receptor activity"/>
    <property type="evidence" value="ECO:0000318"/>
    <property type="project" value="GO_Central"/>
</dbReference>
<dbReference type="GO" id="GO:0001631">
    <property type="term" value="F:cysteinyl leukotriene receptor activity"/>
    <property type="evidence" value="ECO:0000318"/>
    <property type="project" value="GO_Central"/>
</dbReference>
<evidence type="ECO:0000256" key="7">
    <source>
        <dbReference type="ARBA" id="ARBA00023157"/>
    </source>
</evidence>
<dbReference type="InterPro" id="IPR000276">
    <property type="entry name" value="GPCR_Rhodpsn"/>
</dbReference>
<evidence type="ECO:0000313" key="13">
    <source>
        <dbReference type="Ensembl" id="ENSOANP00000024498.2"/>
    </source>
</evidence>
<feature type="transmembrane region" description="Helical" evidence="11">
    <location>
        <begin position="26"/>
        <end position="46"/>
    </location>
</feature>
<dbReference type="FunFam" id="1.20.1070.10:FF:000017">
    <property type="entry name" value="lysophosphatidic acid receptor 4"/>
    <property type="match status" value="1"/>
</dbReference>
<dbReference type="GO" id="GO:0007218">
    <property type="term" value="P:neuropeptide signaling pathway"/>
    <property type="evidence" value="ECO:0000318"/>
    <property type="project" value="GO_Central"/>
</dbReference>
<feature type="domain" description="G-protein coupled receptors family 1 profile" evidence="12">
    <location>
        <begin position="37"/>
        <end position="287"/>
    </location>
</feature>
<dbReference type="Pfam" id="PF00001">
    <property type="entry name" value="7tm_1"/>
    <property type="match status" value="1"/>
</dbReference>
<keyword evidence="14" id="KW-1185">Reference proteome</keyword>
<dbReference type="Ensembl" id="ENSOANT00000024502.2">
    <property type="protein sequence ID" value="ENSOANP00000024498.2"/>
    <property type="gene ID" value="ENSOANG00000015552.2"/>
</dbReference>
<dbReference type="Proteomes" id="UP000002279">
    <property type="component" value="Chromosome 20"/>
</dbReference>
<gene>
    <name evidence="13" type="primary">CYSLTR2</name>
</gene>
<dbReference type="PANTHER" id="PTHR24231:SF48">
    <property type="entry name" value="G-PROTEIN COUPLED RECEPTORS FAMILY 1 PROFILE DOMAIN-CONTAINING PROTEIN"/>
    <property type="match status" value="1"/>
</dbReference>
<dbReference type="AlphaFoldDB" id="F6VBV9"/>
<evidence type="ECO:0000256" key="4">
    <source>
        <dbReference type="ARBA" id="ARBA00022989"/>
    </source>
</evidence>
<evidence type="ECO:0000256" key="8">
    <source>
        <dbReference type="ARBA" id="ARBA00023170"/>
    </source>
</evidence>
<evidence type="ECO:0000256" key="5">
    <source>
        <dbReference type="ARBA" id="ARBA00023040"/>
    </source>
</evidence>
<feature type="transmembrane region" description="Helical" evidence="11">
    <location>
        <begin position="182"/>
        <end position="206"/>
    </location>
</feature>
<dbReference type="InterPro" id="IPR004071">
    <property type="entry name" value="Cyst_leuk_rcpt"/>
</dbReference>
<protein>
    <submittedName>
        <fullName evidence="13">Cysteinyl leukotriene receptor 2</fullName>
    </submittedName>
</protein>
<dbReference type="InterPro" id="IPR013311">
    <property type="entry name" value="CLT2_recept"/>
</dbReference>
<accession>F6VBV9</accession>
<dbReference type="GeneTree" id="ENSGT01150000286937"/>
<keyword evidence="3 11" id="KW-0812">Transmembrane</keyword>
<dbReference type="Gene3D" id="1.20.1070.10">
    <property type="entry name" value="Rhodopsin 7-helix transmembrane proteins"/>
    <property type="match status" value="1"/>
</dbReference>
<evidence type="ECO:0000256" key="10">
    <source>
        <dbReference type="ARBA" id="ARBA00023224"/>
    </source>
</evidence>
<dbReference type="SUPFAM" id="SSF81321">
    <property type="entry name" value="Family A G protein-coupled receptor-like"/>
    <property type="match status" value="1"/>
</dbReference>
<sequence>MEQQGSPANDTNCTIQDFKRAIYPPVYLSIFVLGILGNGFSIFIFLQSFRKQTSMNVFMLNLAISDFLFVFTLPFRADYYLKNSKWVFGDITCRLMSYSWYVNMYSSIYFLTVMSIVRFLAIVHPFRLLSLTSIKGARILCVTIWTFVMVISATLLKGGSSQKNNETSCLDPEKEKIQRLLILNNIVLAVGFILPLGTLSVCYILIIRTLLKPRVPESGLRPSNKKALLTISIILFFFLVCFLPYHLLRTVHLLAWSENKCHSRVHKAVVITLCLAAANNCLNPLLYYFSGENFKERLICKYIIHIYTYIYI</sequence>
<dbReference type="OMA" id="FCTIIVC"/>
<dbReference type="eggNOG" id="ENOG502RX8K">
    <property type="taxonomic scope" value="Eukaryota"/>
</dbReference>
<reference evidence="13" key="3">
    <citation type="submission" date="2025-09" db="UniProtKB">
        <authorList>
            <consortium name="Ensembl"/>
        </authorList>
    </citation>
    <scope>IDENTIFICATION</scope>
    <source>
        <strain evidence="13">Glennie</strain>
    </source>
</reference>
<dbReference type="InParanoid" id="F6VBV9"/>
<feature type="transmembrane region" description="Helical" evidence="11">
    <location>
        <begin position="136"/>
        <end position="156"/>
    </location>
</feature>
<feature type="transmembrane region" description="Helical" evidence="11">
    <location>
        <begin position="104"/>
        <end position="124"/>
    </location>
</feature>
<keyword evidence="5" id="KW-0297">G-protein coupled receptor</keyword>
<evidence type="ECO:0000313" key="14">
    <source>
        <dbReference type="Proteomes" id="UP000002279"/>
    </source>
</evidence>
<evidence type="ECO:0000256" key="9">
    <source>
        <dbReference type="ARBA" id="ARBA00023180"/>
    </source>
</evidence>
<dbReference type="PRINTS" id="PR01533">
    <property type="entry name" value="CYSLTRECPTR"/>
</dbReference>
<dbReference type="PRINTS" id="PR00237">
    <property type="entry name" value="GPCRRHODOPSN"/>
</dbReference>
<reference evidence="13 14" key="1">
    <citation type="journal article" date="2008" name="Nature">
        <title>Genome analysis of the platypus reveals unique signatures of evolution.</title>
        <authorList>
            <person name="Warren W.C."/>
            <person name="Hillier L.W."/>
            <person name="Marshall Graves J.A."/>
            <person name="Birney E."/>
            <person name="Ponting C.P."/>
            <person name="Grutzner F."/>
            <person name="Belov K."/>
            <person name="Miller W."/>
            <person name="Clarke L."/>
            <person name="Chinwalla A.T."/>
            <person name="Yang S.P."/>
            <person name="Heger A."/>
            <person name="Locke D.P."/>
            <person name="Miethke P."/>
            <person name="Waters P.D."/>
            <person name="Veyrunes F."/>
            <person name="Fulton L."/>
            <person name="Fulton B."/>
            <person name="Graves T."/>
            <person name="Wallis J."/>
            <person name="Puente X.S."/>
            <person name="Lopez-Otin C."/>
            <person name="Ordonez G.R."/>
            <person name="Eichler E.E."/>
            <person name="Chen L."/>
            <person name="Cheng Z."/>
            <person name="Deakin J.E."/>
            <person name="Alsop A."/>
            <person name="Thompson K."/>
            <person name="Kirby P."/>
            <person name="Papenfuss A.T."/>
            <person name="Wakefield M.J."/>
            <person name="Olender T."/>
            <person name="Lancet D."/>
            <person name="Huttley G.A."/>
            <person name="Smit A.F."/>
            <person name="Pask A."/>
            <person name="Temple-Smith P."/>
            <person name="Batzer M.A."/>
            <person name="Walker J.A."/>
            <person name="Konkel M.K."/>
            <person name="Harris R.S."/>
            <person name="Whittington C.M."/>
            <person name="Wong E.S."/>
            <person name="Gemmell N.J."/>
            <person name="Buschiazzo E."/>
            <person name="Vargas Jentzsch I.M."/>
            <person name="Merkel A."/>
            <person name="Schmitz J."/>
            <person name="Zemann A."/>
            <person name="Churakov G."/>
            <person name="Kriegs J.O."/>
            <person name="Brosius J."/>
            <person name="Murchison E.P."/>
            <person name="Sachidanandam R."/>
            <person name="Smith C."/>
            <person name="Hannon G.J."/>
            <person name="Tsend-Ayush E."/>
            <person name="McMillan D."/>
            <person name="Attenborough R."/>
            <person name="Rens W."/>
            <person name="Ferguson-Smith M."/>
            <person name="Lefevre C.M."/>
            <person name="Sharp J.A."/>
            <person name="Nicholas K.R."/>
            <person name="Ray D.A."/>
            <person name="Kube M."/>
            <person name="Reinhardt R."/>
            <person name="Pringle T.H."/>
            <person name="Taylor J."/>
            <person name="Jones R.C."/>
            <person name="Nixon B."/>
            <person name="Dacheux J.L."/>
            <person name="Niwa H."/>
            <person name="Sekita Y."/>
            <person name="Huang X."/>
            <person name="Stark A."/>
            <person name="Kheradpour P."/>
            <person name="Kellis M."/>
            <person name="Flicek P."/>
            <person name="Chen Y."/>
            <person name="Webber C."/>
            <person name="Hardison R."/>
            <person name="Nelson J."/>
            <person name="Hallsworth-Pepin K."/>
            <person name="Delehaunty K."/>
            <person name="Markovic C."/>
            <person name="Minx P."/>
            <person name="Feng Y."/>
            <person name="Kremitzki C."/>
            <person name="Mitreva M."/>
            <person name="Glasscock J."/>
            <person name="Wylie T."/>
            <person name="Wohldmann P."/>
            <person name="Thiru P."/>
            <person name="Nhan M.N."/>
            <person name="Pohl C.S."/>
            <person name="Smith S.M."/>
            <person name="Hou S."/>
            <person name="Nefedov M."/>
            <person name="de Jong P.J."/>
            <person name="Renfree M.B."/>
            <person name="Mardis E.R."/>
            <person name="Wilson R.K."/>
        </authorList>
    </citation>
    <scope>NUCLEOTIDE SEQUENCE [LARGE SCALE GENOMIC DNA]</scope>
    <source>
        <strain evidence="13 14">Glennie</strain>
    </source>
</reference>